<sequence>MKLILTILTLILCLNSYCQKMNDKSLTTDNKIFELNQKQPGESQFLIIKDLKNNVLKKVGLAKEYDPYSFMTMCTGKSQIAIIGGRYKFFILNCSSNNIFGPFWAEQRELGQDAQSGVFYAYKLIENNKYLLANALDFGLSCYNIEDLNNIKTIQFFKPDSIFYKGKYHFLDSEKNNEYCMISASCGNYSTNIESDILFKNIKLQQDKNQKVKKRIVRERYLILNQISEDSTNSELIVDLESGILLSTQKDNELIKKILKE</sequence>
<evidence type="ECO:0000313" key="1">
    <source>
        <dbReference type="EMBL" id="SHG04699.1"/>
    </source>
</evidence>
<reference evidence="1 2" key="1">
    <citation type="submission" date="2016-11" db="EMBL/GenBank/DDBJ databases">
        <authorList>
            <person name="Jaros S."/>
            <person name="Januszkiewicz K."/>
            <person name="Wedrychowicz H."/>
        </authorList>
    </citation>
    <scope>NUCLEOTIDE SEQUENCE [LARGE SCALE GENOMIC DNA]</scope>
    <source>
        <strain evidence="1 2">DSM 26910</strain>
    </source>
</reference>
<protein>
    <submittedName>
        <fullName evidence="1">Uncharacterized protein</fullName>
    </submittedName>
</protein>
<dbReference type="RefSeq" id="WP_139249811.1">
    <property type="nucleotide sequence ID" value="NZ_FQUM01000026.1"/>
</dbReference>
<dbReference type="AlphaFoldDB" id="A0A1M5GLU1"/>
<dbReference type="EMBL" id="FQUM01000026">
    <property type="protein sequence ID" value="SHG04699.1"/>
    <property type="molecule type" value="Genomic_DNA"/>
</dbReference>
<dbReference type="OrthoDB" id="9819608at2"/>
<name>A0A1M5GLU1_9BACT</name>
<proteinExistence type="predicted"/>
<evidence type="ECO:0000313" key="2">
    <source>
        <dbReference type="Proteomes" id="UP000184164"/>
    </source>
</evidence>
<accession>A0A1M5GLU1</accession>
<gene>
    <name evidence="1" type="ORF">SAMN05444274_1268</name>
</gene>
<dbReference type="Proteomes" id="UP000184164">
    <property type="component" value="Unassembled WGS sequence"/>
</dbReference>
<keyword evidence="2" id="KW-1185">Reference proteome</keyword>
<organism evidence="1 2">
    <name type="scientific">Mariniphaga anaerophila</name>
    <dbReference type="NCBI Taxonomy" id="1484053"/>
    <lineage>
        <taxon>Bacteria</taxon>
        <taxon>Pseudomonadati</taxon>
        <taxon>Bacteroidota</taxon>
        <taxon>Bacteroidia</taxon>
        <taxon>Marinilabiliales</taxon>
        <taxon>Prolixibacteraceae</taxon>
        <taxon>Mariniphaga</taxon>
    </lineage>
</organism>